<organism evidence="3 4">
    <name type="scientific">Halolamina salifodinae</name>
    <dbReference type="NCBI Taxonomy" id="1202767"/>
    <lineage>
        <taxon>Archaea</taxon>
        <taxon>Methanobacteriati</taxon>
        <taxon>Methanobacteriota</taxon>
        <taxon>Stenosarchaea group</taxon>
        <taxon>Halobacteria</taxon>
        <taxon>Halobacteriales</taxon>
        <taxon>Haloferacaceae</taxon>
    </lineage>
</organism>
<feature type="compositionally biased region" description="Acidic residues" evidence="1">
    <location>
        <begin position="73"/>
        <end position="93"/>
    </location>
</feature>
<proteinExistence type="predicted"/>
<dbReference type="Proteomes" id="UP000823736">
    <property type="component" value="Unassembled WGS sequence"/>
</dbReference>
<evidence type="ECO:0000313" key="4">
    <source>
        <dbReference type="Proteomes" id="UP000823736"/>
    </source>
</evidence>
<evidence type="ECO:0000313" key="3">
    <source>
        <dbReference type="EMBL" id="MBP1986155.1"/>
    </source>
</evidence>
<keyword evidence="4" id="KW-1185">Reference proteome</keyword>
<comment type="caution">
    <text evidence="3">The sequence shown here is derived from an EMBL/GenBank/DDBJ whole genome shotgun (WGS) entry which is preliminary data.</text>
</comment>
<dbReference type="AlphaFoldDB" id="A0A8T4GXU9"/>
<dbReference type="OrthoDB" id="313462at2157"/>
<dbReference type="EMBL" id="JAGGLC010000001">
    <property type="protein sequence ID" value="MBP1986155.1"/>
    <property type="molecule type" value="Genomic_DNA"/>
</dbReference>
<feature type="domain" description="DUF6199" evidence="2">
    <location>
        <begin position="6"/>
        <end position="63"/>
    </location>
</feature>
<accession>A0A8T4GXU9</accession>
<dbReference type="InterPro" id="IPR045679">
    <property type="entry name" value="DUF6199"/>
</dbReference>
<evidence type="ECO:0000259" key="2">
    <source>
        <dbReference type="Pfam" id="PF19701"/>
    </source>
</evidence>
<dbReference type="RefSeq" id="WP_209490363.1">
    <property type="nucleotide sequence ID" value="NZ_JAGGLC010000001.1"/>
</dbReference>
<protein>
    <recommendedName>
        <fullName evidence="2">DUF6199 domain-containing protein</fullName>
    </recommendedName>
</protein>
<sequence>MLLRALTFVTGVAGAAVPEKLLDICARSMLAGYENPEDLEPEDWYVEATRYAGLLLAVAALIAPFLPTPSESGDGDEEIEEGPVVDVIESSDE</sequence>
<feature type="region of interest" description="Disordered" evidence="1">
    <location>
        <begin position="69"/>
        <end position="93"/>
    </location>
</feature>
<reference evidence="3" key="1">
    <citation type="submission" date="2021-03" db="EMBL/GenBank/DDBJ databases">
        <title>Genomic Encyclopedia of Type Strains, Phase IV (KMG-IV): sequencing the most valuable type-strain genomes for metagenomic binning, comparative biology and taxonomic classification.</title>
        <authorList>
            <person name="Goeker M."/>
        </authorList>
    </citation>
    <scope>NUCLEOTIDE SEQUENCE</scope>
    <source>
        <strain evidence="3">DSM 26232</strain>
    </source>
</reference>
<gene>
    <name evidence="3" type="ORF">J2753_000628</name>
</gene>
<name>A0A8T4GXU9_9EURY</name>
<evidence type="ECO:0000256" key="1">
    <source>
        <dbReference type="SAM" id="MobiDB-lite"/>
    </source>
</evidence>
<dbReference type="Pfam" id="PF19701">
    <property type="entry name" value="DUF6199"/>
    <property type="match status" value="1"/>
</dbReference>